<feature type="domain" description="HD Cas3-type" evidence="4">
    <location>
        <begin position="8"/>
        <end position="210"/>
    </location>
</feature>
<reference evidence="5 6" key="1">
    <citation type="journal article" date="2011" name="Extremophiles">
        <title>Genomic analysis of Acidianus hospitalis W1 a host for studying crenarchaeal virus and plasmid life cycles.</title>
        <authorList>
            <person name="You X.Y."/>
            <person name="Liu C."/>
            <person name="Wang S.Y."/>
            <person name="Jiang C.Y."/>
            <person name="Shah S.A."/>
            <person name="Prangishvili D."/>
            <person name="She Q."/>
            <person name="Liu S.J."/>
            <person name="Garrett R.A."/>
        </authorList>
    </citation>
    <scope>NUCLEOTIDE SEQUENCE [LARGE SCALE GENOMIC DNA]</scope>
    <source>
        <strain evidence="5 6">W1</strain>
    </source>
</reference>
<dbReference type="InterPro" id="IPR038257">
    <property type="entry name" value="CRISPR-assoc_Cas3_HD_sf"/>
</dbReference>
<dbReference type="KEGG" id="aho:Ahos_1742"/>
<dbReference type="PROSITE" id="PS51643">
    <property type="entry name" value="HD_CAS3"/>
    <property type="match status" value="1"/>
</dbReference>
<evidence type="ECO:0000313" key="6">
    <source>
        <dbReference type="Proteomes" id="UP000008458"/>
    </source>
</evidence>
<dbReference type="STRING" id="933801.Ahos_1742"/>
<dbReference type="GO" id="GO:0016787">
    <property type="term" value="F:hydrolase activity"/>
    <property type="evidence" value="ECO:0007669"/>
    <property type="project" value="UniProtKB-KW"/>
</dbReference>
<gene>
    <name evidence="5" type="ordered locus">Ahos_1742</name>
</gene>
<dbReference type="eggNOG" id="arCOG01442">
    <property type="taxonomic scope" value="Archaea"/>
</dbReference>
<dbReference type="GeneID" id="10601242"/>
<dbReference type="GO" id="GO:0046872">
    <property type="term" value="F:metal ion binding"/>
    <property type="evidence" value="ECO:0007669"/>
    <property type="project" value="UniProtKB-KW"/>
</dbReference>
<dbReference type="Pfam" id="PF18019">
    <property type="entry name" value="Cas3_HD"/>
    <property type="match status" value="1"/>
</dbReference>
<proteinExistence type="predicted"/>
<dbReference type="Gene3D" id="1.10.3210.30">
    <property type="match status" value="1"/>
</dbReference>
<keyword evidence="2" id="KW-0378">Hydrolase</keyword>
<dbReference type="HOGENOM" id="CLU_1163752_0_0_2"/>
<name>F4B6S6_ACIHW</name>
<dbReference type="GO" id="GO:0051607">
    <property type="term" value="P:defense response to virus"/>
    <property type="evidence" value="ECO:0007669"/>
    <property type="project" value="UniProtKB-KW"/>
</dbReference>
<dbReference type="Proteomes" id="UP000008458">
    <property type="component" value="Chromosome"/>
</dbReference>
<reference key="2">
    <citation type="journal article" date="2011" name="Extremophiles">
        <title>Genomic analyses of Acidianus hospitalis W1 a host for studying crenarchaeal virus and plasmid life cycles.</title>
        <authorList>
            <person name="You X.Y."/>
            <person name="Liu C."/>
            <person name="Wang S.Y."/>
            <person name="Jiang C.Y."/>
            <person name="Shah S.A."/>
            <person name="Prangishvili D."/>
            <person name="Liu S.J."/>
            <person name="Garrett R.A."/>
        </authorList>
    </citation>
    <scope>NUCLEOTIDE SEQUENCE</scope>
    <source>
        <strain>W1</strain>
    </source>
</reference>
<evidence type="ECO:0000256" key="3">
    <source>
        <dbReference type="ARBA" id="ARBA00023118"/>
    </source>
</evidence>
<dbReference type="NCBIfam" id="TIGR01596">
    <property type="entry name" value="cas3_HD"/>
    <property type="match status" value="1"/>
</dbReference>
<evidence type="ECO:0000256" key="2">
    <source>
        <dbReference type="ARBA" id="ARBA00022801"/>
    </source>
</evidence>
<accession>F4B6S6</accession>
<keyword evidence="6" id="KW-1185">Reference proteome</keyword>
<organism evidence="5 6">
    <name type="scientific">Acidianus hospitalis (strain W1)</name>
    <dbReference type="NCBI Taxonomy" id="933801"/>
    <lineage>
        <taxon>Archaea</taxon>
        <taxon>Thermoproteota</taxon>
        <taxon>Thermoprotei</taxon>
        <taxon>Sulfolobales</taxon>
        <taxon>Sulfolobaceae</taxon>
        <taxon>Acidianus</taxon>
    </lineage>
</organism>
<dbReference type="CDD" id="cd10013">
    <property type="entry name" value="Cas3''_I"/>
    <property type="match status" value="1"/>
</dbReference>
<keyword evidence="3" id="KW-0051">Antiviral defense</keyword>
<dbReference type="InterPro" id="IPR006483">
    <property type="entry name" value="CRISPR-assoc_Cas3_HD"/>
</dbReference>
<evidence type="ECO:0000313" key="5">
    <source>
        <dbReference type="EMBL" id="AEE94619.1"/>
    </source>
</evidence>
<dbReference type="AlphaFoldDB" id="F4B6S6"/>
<evidence type="ECO:0000259" key="4">
    <source>
        <dbReference type="PROSITE" id="PS51643"/>
    </source>
</evidence>
<protein>
    <submittedName>
        <fullName evidence="5">CRISPR-associated HD domain protein</fullName>
    </submittedName>
</protein>
<sequence>MVYLSKPCAFIKQTLFDHSMGSYAVLSKFINYTYYAVISRRLKSVGIQLKPEEVKRLIEISVKLHDIGKAAEYYQNQFDENCLSNKKEPSFIFHEIGSSLFFYYSNYTNDNKVKRLLALAALNHLNAIRGLADFKPNQLPKGAKEEMLKIEKYGKVLLSKLGFNFEVRDYTTDDYIKMMNDFINRPKDEDLKLYKLHNLFLAPIIIGDNLDSHYARSISERRRFIKLLEVELNEDSII</sequence>
<dbReference type="RefSeq" id="WP_013776534.1">
    <property type="nucleotide sequence ID" value="NC_015518.1"/>
</dbReference>
<keyword evidence="1" id="KW-0479">Metal-binding</keyword>
<evidence type="ECO:0000256" key="1">
    <source>
        <dbReference type="ARBA" id="ARBA00022723"/>
    </source>
</evidence>
<dbReference type="EMBL" id="CP002535">
    <property type="protein sequence ID" value="AEE94619.1"/>
    <property type="molecule type" value="Genomic_DNA"/>
</dbReference>